<evidence type="ECO:0008006" key="4">
    <source>
        <dbReference type="Google" id="ProtNLM"/>
    </source>
</evidence>
<comment type="caution">
    <text evidence="2">The sequence shown here is derived from an EMBL/GenBank/DDBJ whole genome shotgun (WGS) entry which is preliminary data.</text>
</comment>
<proteinExistence type="predicted"/>
<sequence length="227" mass="25012">MVKMTRKSYKRRKIILGVSLFSSVALVSTGFAAWVLASQAEAEKTGNITVGTVSDSSIKISNVQFKDDNDSFIFEPKESDKTGRVRSDKTGPYENLSVTVTGEISPKTYVTGATIQLTVPEGITTAASETKNYIVLPSCVETPEDLDITSNVVEDTIHFEYTITFEWGSAFEDTNPGLYYDTDYSDPNKGISISDKEMKATLEDLRSCIYGDAEEDPQFTVTIRAMN</sequence>
<reference evidence="2" key="2">
    <citation type="journal article" date="2021" name="PeerJ">
        <title>Extensive microbial diversity within the chicken gut microbiome revealed by metagenomics and culture.</title>
        <authorList>
            <person name="Gilroy R."/>
            <person name="Ravi A."/>
            <person name="Getino M."/>
            <person name="Pursley I."/>
            <person name="Horton D.L."/>
            <person name="Alikhan N.F."/>
            <person name="Baker D."/>
            <person name="Gharbi K."/>
            <person name="Hall N."/>
            <person name="Watson M."/>
            <person name="Adriaenssens E.M."/>
            <person name="Foster-Nyarko E."/>
            <person name="Jarju S."/>
            <person name="Secka A."/>
            <person name="Antonio M."/>
            <person name="Oren A."/>
            <person name="Chaudhuri R.R."/>
            <person name="La Ragione R."/>
            <person name="Hildebrand F."/>
            <person name="Pallen M.J."/>
        </authorList>
    </citation>
    <scope>NUCLEOTIDE SEQUENCE</scope>
    <source>
        <strain evidence="2">14508</strain>
    </source>
</reference>
<accession>A0A9D1G951</accession>
<evidence type="ECO:0000313" key="2">
    <source>
        <dbReference type="EMBL" id="HIT17028.1"/>
    </source>
</evidence>
<feature type="signal peptide" evidence="1">
    <location>
        <begin position="1"/>
        <end position="32"/>
    </location>
</feature>
<dbReference type="AlphaFoldDB" id="A0A9D1G951"/>
<protein>
    <recommendedName>
        <fullName evidence="4">SipW-cognate class signal peptide</fullName>
    </recommendedName>
</protein>
<reference evidence="2" key="1">
    <citation type="submission" date="2020-10" db="EMBL/GenBank/DDBJ databases">
        <authorList>
            <person name="Gilroy R."/>
        </authorList>
    </citation>
    <scope>NUCLEOTIDE SEQUENCE</scope>
    <source>
        <strain evidence="2">14508</strain>
    </source>
</reference>
<evidence type="ECO:0000313" key="3">
    <source>
        <dbReference type="Proteomes" id="UP000886893"/>
    </source>
</evidence>
<dbReference type="EMBL" id="DVKI01000043">
    <property type="protein sequence ID" value="HIT17028.1"/>
    <property type="molecule type" value="Genomic_DNA"/>
</dbReference>
<feature type="chain" id="PRO_5039139563" description="SipW-cognate class signal peptide" evidence="1">
    <location>
        <begin position="33"/>
        <end position="227"/>
    </location>
</feature>
<name>A0A9D1G951_9FIRM</name>
<dbReference type="Proteomes" id="UP000886893">
    <property type="component" value="Unassembled WGS sequence"/>
</dbReference>
<evidence type="ECO:0000256" key="1">
    <source>
        <dbReference type="SAM" id="SignalP"/>
    </source>
</evidence>
<gene>
    <name evidence="2" type="ORF">IAD04_01435</name>
</gene>
<organism evidence="2 3">
    <name type="scientific">Candidatus Caccosoma faecigallinarum</name>
    <dbReference type="NCBI Taxonomy" id="2840720"/>
    <lineage>
        <taxon>Bacteria</taxon>
        <taxon>Bacillati</taxon>
        <taxon>Bacillota</taxon>
        <taxon>Bacillota incertae sedis</taxon>
        <taxon>Candidatus Caccosoma</taxon>
    </lineage>
</organism>
<keyword evidence="1" id="KW-0732">Signal</keyword>